<dbReference type="InterPro" id="IPR051792">
    <property type="entry name" value="GGT_bact"/>
</dbReference>
<proteinExistence type="inferred from homology"/>
<evidence type="ECO:0000256" key="5">
    <source>
        <dbReference type="SAM" id="SignalP"/>
    </source>
</evidence>
<accession>A0A1S2VBQ6</accession>
<evidence type="ECO:0000256" key="2">
    <source>
        <dbReference type="ARBA" id="ARBA00022679"/>
    </source>
</evidence>
<dbReference type="SUPFAM" id="SSF56235">
    <property type="entry name" value="N-terminal nucleophile aminohydrolases (Ntn hydrolases)"/>
    <property type="match status" value="1"/>
</dbReference>
<keyword evidence="4" id="KW-0865">Zymogen</keyword>
<name>A0A1S2VBQ6_9BACT</name>
<dbReference type="PANTHER" id="PTHR43199:SF1">
    <property type="entry name" value="GLUTATHIONE HYDROLASE PROENZYME"/>
    <property type="match status" value="1"/>
</dbReference>
<dbReference type="EMBL" id="MORL01000028">
    <property type="protein sequence ID" value="OIN56122.1"/>
    <property type="molecule type" value="Genomic_DNA"/>
</dbReference>
<organism evidence="6 7">
    <name type="scientific">Arsenicibacter rosenii</name>
    <dbReference type="NCBI Taxonomy" id="1750698"/>
    <lineage>
        <taxon>Bacteria</taxon>
        <taxon>Pseudomonadati</taxon>
        <taxon>Bacteroidota</taxon>
        <taxon>Cytophagia</taxon>
        <taxon>Cytophagales</taxon>
        <taxon>Spirosomataceae</taxon>
        <taxon>Arsenicibacter</taxon>
    </lineage>
</organism>
<dbReference type="OrthoDB" id="9781342at2"/>
<keyword evidence="5" id="KW-0732">Signal</keyword>
<dbReference type="InterPro" id="IPR029055">
    <property type="entry name" value="Ntn_hydrolases_N"/>
</dbReference>
<dbReference type="InterPro" id="IPR043137">
    <property type="entry name" value="GGT_ssub_C"/>
</dbReference>
<evidence type="ECO:0000256" key="4">
    <source>
        <dbReference type="ARBA" id="ARBA00023145"/>
    </source>
</evidence>
<keyword evidence="2" id="KW-0808">Transferase</keyword>
<feature type="signal peptide" evidence="5">
    <location>
        <begin position="1"/>
        <end position="25"/>
    </location>
</feature>
<protein>
    <recommendedName>
        <fullName evidence="8">Gamma-glutamyltransferase</fullName>
    </recommendedName>
</protein>
<evidence type="ECO:0000256" key="1">
    <source>
        <dbReference type="ARBA" id="ARBA00009381"/>
    </source>
</evidence>
<dbReference type="GO" id="GO:0016787">
    <property type="term" value="F:hydrolase activity"/>
    <property type="evidence" value="ECO:0007669"/>
    <property type="project" value="UniProtKB-KW"/>
</dbReference>
<gene>
    <name evidence="6" type="ORF">BLX24_26485</name>
</gene>
<evidence type="ECO:0008006" key="8">
    <source>
        <dbReference type="Google" id="ProtNLM"/>
    </source>
</evidence>
<evidence type="ECO:0000313" key="6">
    <source>
        <dbReference type="EMBL" id="OIN56122.1"/>
    </source>
</evidence>
<evidence type="ECO:0000313" key="7">
    <source>
        <dbReference type="Proteomes" id="UP000181790"/>
    </source>
</evidence>
<comment type="caution">
    <text evidence="6">The sequence shown here is derived from an EMBL/GenBank/DDBJ whole genome shotgun (WGS) entry which is preliminary data.</text>
</comment>
<dbReference type="AlphaFoldDB" id="A0A1S2VBQ6"/>
<reference evidence="6 7" key="1">
    <citation type="submission" date="2016-10" db="EMBL/GenBank/DDBJ databases">
        <title>Arsenicibacter rosenii gen. nov., sp. nov., an efficient arsenic-methylating bacterium isolated from an arsenic-contaminated paddy soil.</title>
        <authorList>
            <person name="Huang K."/>
        </authorList>
    </citation>
    <scope>NUCLEOTIDE SEQUENCE [LARGE SCALE GENOMIC DNA]</scope>
    <source>
        <strain evidence="6 7">SM-1</strain>
    </source>
</reference>
<dbReference type="PANTHER" id="PTHR43199">
    <property type="entry name" value="GLUTATHIONE HYDROLASE"/>
    <property type="match status" value="1"/>
</dbReference>
<dbReference type="Gene3D" id="3.60.20.40">
    <property type="match status" value="1"/>
</dbReference>
<dbReference type="Gene3D" id="1.10.246.230">
    <property type="match status" value="1"/>
</dbReference>
<dbReference type="Proteomes" id="UP000181790">
    <property type="component" value="Unassembled WGS sequence"/>
</dbReference>
<feature type="chain" id="PRO_5010204236" description="Gamma-glutamyltransferase" evidence="5">
    <location>
        <begin position="26"/>
        <end position="548"/>
    </location>
</feature>
<comment type="similarity">
    <text evidence="1">Belongs to the gamma-glutamyltransferase family.</text>
</comment>
<keyword evidence="7" id="KW-1185">Reference proteome</keyword>
<dbReference type="RefSeq" id="WP_071506254.1">
    <property type="nucleotide sequence ID" value="NZ_MORL01000028.1"/>
</dbReference>
<keyword evidence="3" id="KW-0378">Hydrolase</keyword>
<dbReference type="GO" id="GO:0016740">
    <property type="term" value="F:transferase activity"/>
    <property type="evidence" value="ECO:0007669"/>
    <property type="project" value="UniProtKB-KW"/>
</dbReference>
<dbReference type="Pfam" id="PF01019">
    <property type="entry name" value="G_glu_transpept"/>
    <property type="match status" value="1"/>
</dbReference>
<evidence type="ECO:0000256" key="3">
    <source>
        <dbReference type="ARBA" id="ARBA00022801"/>
    </source>
</evidence>
<dbReference type="PRINTS" id="PR01210">
    <property type="entry name" value="GGTRANSPTASE"/>
</dbReference>
<sequence>MKKNYLLMGLAGLLAACKVSVPQSAMLKGYQPKATQVVTSDKGVVTAAHPLAVRAGTIMLEKGGNAVDAAVATGFALAVVEPSMSGLGGRLQAIVRLPNGDIRGVDATTQAPASYQAATAPKGADGYATIGLPGVVAGLTKLLQQYGTLPLAVVMAPAIRYAEEGFAVLPGEAARQASVKKMLMKYTGTRRYFLKQDSIPYKAGEILVQTDLATTLKAIAEGGRDAFYKGAVGQKIAADIQANGGVFTAQDLADYQALDAQLLSTSYRGYDVHALSMPCYGAITLEMLNLMETRPLSRYSDADWASSLYQAMKLAYRDRPKQKKDSIQILVSKAYARTLAGQMQIAGPAAQARVTGSDTLSVGHTTHLSTADQSGMMVALTQSLGPVMGSGVATPGLGFMYAQTLGGGYLASMKGGERASSHISPVLLTKGGKPFMALGAAGGDLIPTAVVSVISRVIDRKLPLATAVAAPRVHPADKETMLMETRTGLGWEAAVVDAEKARGFTVREVPQSGRFGRVHAIRFDTRKKRISGAADPDWEGEARAPQKP</sequence>
<dbReference type="PROSITE" id="PS51257">
    <property type="entry name" value="PROKAR_LIPOPROTEIN"/>
    <property type="match status" value="1"/>
</dbReference>